<feature type="transmembrane region" description="Helical" evidence="1">
    <location>
        <begin position="237"/>
        <end position="259"/>
    </location>
</feature>
<dbReference type="EMBL" id="CM001439">
    <property type="protein sequence ID" value="EHR48594.1"/>
    <property type="molecule type" value="Genomic_DNA"/>
</dbReference>
<dbReference type="InterPro" id="IPR025565">
    <property type="entry name" value="DUF4328"/>
</dbReference>
<dbReference type="RefSeq" id="WP_009151985.1">
    <property type="nucleotide sequence ID" value="NZ_CM001439.1"/>
</dbReference>
<feature type="transmembrane region" description="Helical" evidence="1">
    <location>
        <begin position="204"/>
        <end position="225"/>
    </location>
</feature>
<organism evidence="3 4">
    <name type="scientific">Saccharomonospora marina XMU15</name>
    <dbReference type="NCBI Taxonomy" id="882083"/>
    <lineage>
        <taxon>Bacteria</taxon>
        <taxon>Bacillati</taxon>
        <taxon>Actinomycetota</taxon>
        <taxon>Actinomycetes</taxon>
        <taxon>Pseudonocardiales</taxon>
        <taxon>Pseudonocardiaceae</taxon>
        <taxon>Saccharomonospora</taxon>
    </lineage>
</organism>
<gene>
    <name evidence="3" type="ORF">SacmaDRAFT_0285</name>
</gene>
<dbReference type="OrthoDB" id="3689403at2"/>
<dbReference type="eggNOG" id="ENOG50330DI">
    <property type="taxonomic scope" value="Bacteria"/>
</dbReference>
<keyword evidence="1" id="KW-1133">Transmembrane helix</keyword>
<feature type="transmembrane region" description="Helical" evidence="1">
    <location>
        <begin position="119"/>
        <end position="144"/>
    </location>
</feature>
<dbReference type="STRING" id="882083.SacmaDRAFT_0285"/>
<protein>
    <recommendedName>
        <fullName evidence="2">DUF4328 domain-containing protein</fullName>
    </recommendedName>
</protein>
<proteinExistence type="predicted"/>
<keyword evidence="1" id="KW-0812">Transmembrane</keyword>
<evidence type="ECO:0000259" key="2">
    <source>
        <dbReference type="Pfam" id="PF14219"/>
    </source>
</evidence>
<feature type="transmembrane region" description="Helical" evidence="1">
    <location>
        <begin position="165"/>
        <end position="184"/>
    </location>
</feature>
<evidence type="ECO:0000313" key="4">
    <source>
        <dbReference type="Proteomes" id="UP000004926"/>
    </source>
</evidence>
<evidence type="ECO:0000313" key="3">
    <source>
        <dbReference type="EMBL" id="EHR48594.1"/>
    </source>
</evidence>
<dbReference type="AlphaFoldDB" id="H5X0D4"/>
<dbReference type="Pfam" id="PF14219">
    <property type="entry name" value="DUF4328"/>
    <property type="match status" value="1"/>
</dbReference>
<keyword evidence="4" id="KW-1185">Reference proteome</keyword>
<reference evidence="3 4" key="1">
    <citation type="journal article" date="2012" name="Stand. Genomic Sci.">
        <title>Genome sequence of the ocean sediment bacterium Saccharomonospora marina type strain (XMU15(T)).</title>
        <authorList>
            <person name="Klenk H.P."/>
            <person name="Lu M."/>
            <person name="Lucas S."/>
            <person name="Lapidus A."/>
            <person name="Copeland A."/>
            <person name="Pitluck S."/>
            <person name="Goodwin L.A."/>
            <person name="Han C."/>
            <person name="Tapia R."/>
            <person name="Brambilla E.M."/>
            <person name="Potter G."/>
            <person name="Land M."/>
            <person name="Ivanova N."/>
            <person name="Rohde M."/>
            <person name="Goker M."/>
            <person name="Detter J.C."/>
            <person name="Li W.J."/>
            <person name="Kyrpides N.C."/>
            <person name="Woyke T."/>
        </authorList>
    </citation>
    <scope>NUCLEOTIDE SEQUENCE [LARGE SCALE GENOMIC DNA]</scope>
    <source>
        <strain evidence="3 4">XMU15</strain>
    </source>
</reference>
<accession>H5X0D4</accession>
<feature type="transmembrane region" description="Helical" evidence="1">
    <location>
        <begin position="76"/>
        <end position="99"/>
    </location>
</feature>
<evidence type="ECO:0000256" key="1">
    <source>
        <dbReference type="SAM" id="Phobius"/>
    </source>
</evidence>
<keyword evidence="1" id="KW-0472">Membrane</keyword>
<feature type="domain" description="DUF4328" evidence="2">
    <location>
        <begin position="105"/>
        <end position="264"/>
    </location>
</feature>
<dbReference type="HOGENOM" id="CLU_067320_0_0_11"/>
<dbReference type="Proteomes" id="UP000004926">
    <property type="component" value="Chromosome"/>
</dbReference>
<name>H5X0D4_9PSEU</name>
<sequence>MQQPRRRVRWVATVPPGVRPPRHVSAPQRYTGPPSYQVPPRWGFPQVAWRWPTAVPGTVSDLPVPPQRLRMIARNAVTVLWTLAMLAAVAAGAESWRYALLLSSRDSALSASVVGASDALVLAFSLLAFVLALFAFAAVMWWLFVARSAAAEEAGQQPARPTWQVVAGILVPGLNLVLAGSILAELEHAALRGPVDARPRPSRLVLGWWALWVSNGLLLVLTVVWRTRDGVQAEADGVVLSALTDLSAAALAVVTALVVRRVTRLIAPIEAGLVRPVRVVAVKGAPCPSRRGRPTTATR</sequence>